<proteinExistence type="predicted"/>
<reference evidence="2 3" key="1">
    <citation type="journal article" date="2018" name="Sci. Rep.">
        <title>Genomic signatures of local adaptation to the degree of environmental predictability in rotifers.</title>
        <authorList>
            <person name="Franch-Gras L."/>
            <person name="Hahn C."/>
            <person name="Garcia-Roger E.M."/>
            <person name="Carmona M.J."/>
            <person name="Serra M."/>
            <person name="Gomez A."/>
        </authorList>
    </citation>
    <scope>NUCLEOTIDE SEQUENCE [LARGE SCALE GENOMIC DNA]</scope>
    <source>
        <strain evidence="2">HYR1</strain>
    </source>
</reference>
<comment type="caution">
    <text evidence="2">The sequence shown here is derived from an EMBL/GenBank/DDBJ whole genome shotgun (WGS) entry which is preliminary data.</text>
</comment>
<feature type="region of interest" description="Disordered" evidence="1">
    <location>
        <begin position="1"/>
        <end position="21"/>
    </location>
</feature>
<evidence type="ECO:0000313" key="2">
    <source>
        <dbReference type="EMBL" id="RNA29486.1"/>
    </source>
</evidence>
<dbReference type="AlphaFoldDB" id="A0A3M7S113"/>
<feature type="compositionally biased region" description="Low complexity" evidence="1">
    <location>
        <begin position="1"/>
        <end position="17"/>
    </location>
</feature>
<evidence type="ECO:0000256" key="1">
    <source>
        <dbReference type="SAM" id="MobiDB-lite"/>
    </source>
</evidence>
<dbReference type="EMBL" id="REGN01002215">
    <property type="protein sequence ID" value="RNA29486.1"/>
    <property type="molecule type" value="Genomic_DNA"/>
</dbReference>
<protein>
    <submittedName>
        <fullName evidence="2">Uncharacterized protein</fullName>
    </submittedName>
</protein>
<sequence length="204" mass="23129">RSISFSNELNSESSFQSTQPSLDYLSPIRSTTSSSTEKESFFIDFRVILEKIIKLSLSRRRSLIVGDTNLTSLESELIRLIPNSVFTGYLLSNDLFVDASIITELRDQTEITSFIQEMNRTLIDNQEKLNEATPNEFVLTIEKDFGVKIFKINEDGSEQEVGNTTRVTATITLASFTSSINIANIISYKLDLHFLAIFILFLYL</sequence>
<accession>A0A3M7S113</accession>
<gene>
    <name evidence="2" type="ORF">BpHYR1_033844</name>
</gene>
<organism evidence="2 3">
    <name type="scientific">Brachionus plicatilis</name>
    <name type="common">Marine rotifer</name>
    <name type="synonym">Brachionus muelleri</name>
    <dbReference type="NCBI Taxonomy" id="10195"/>
    <lineage>
        <taxon>Eukaryota</taxon>
        <taxon>Metazoa</taxon>
        <taxon>Spiralia</taxon>
        <taxon>Gnathifera</taxon>
        <taxon>Rotifera</taxon>
        <taxon>Eurotatoria</taxon>
        <taxon>Monogononta</taxon>
        <taxon>Pseudotrocha</taxon>
        <taxon>Ploima</taxon>
        <taxon>Brachionidae</taxon>
        <taxon>Brachionus</taxon>
    </lineage>
</organism>
<evidence type="ECO:0000313" key="3">
    <source>
        <dbReference type="Proteomes" id="UP000276133"/>
    </source>
</evidence>
<dbReference type="Proteomes" id="UP000276133">
    <property type="component" value="Unassembled WGS sequence"/>
</dbReference>
<feature type="non-terminal residue" evidence="2">
    <location>
        <position position="1"/>
    </location>
</feature>
<keyword evidence="3" id="KW-1185">Reference proteome</keyword>
<name>A0A3M7S113_BRAPC</name>